<dbReference type="GO" id="GO:0017056">
    <property type="term" value="F:structural constituent of nuclear pore"/>
    <property type="evidence" value="ECO:0007669"/>
    <property type="project" value="InterPro"/>
</dbReference>
<dbReference type="GO" id="GO:0000972">
    <property type="term" value="P:transcription-dependent tethering of RNA polymerase II gene DNA at nuclear periphery"/>
    <property type="evidence" value="ECO:0007669"/>
    <property type="project" value="TreeGrafter"/>
</dbReference>
<evidence type="ECO:0000256" key="3">
    <source>
        <dbReference type="ARBA" id="ARBA00022448"/>
    </source>
</evidence>
<feature type="region of interest" description="Disordered" evidence="5">
    <location>
        <begin position="1"/>
        <end position="79"/>
    </location>
</feature>
<comment type="subcellular location">
    <subcellularLocation>
        <location evidence="1">Nucleus</location>
    </subcellularLocation>
</comment>
<dbReference type="InterPro" id="IPR007187">
    <property type="entry name" value="Nucleoporin_Nup133/Nup155_C"/>
</dbReference>
<sequence length="734" mass="79398">MSYPNLQPAMTPQKPLPGTYFQTPAPPSVPTPQPPSPKPVVPPTDAASPASLPKLPPAASKSKTQTLSTEERAARTVNDTLAQEARYPDLDSYLSQGFSSDYDIPVSPSWAPFQKVKMYNIPDQIFDQYNLAQVSTSMGLLAELNHAWVAIDNALYIWDYTHPNPQLVGFEDQPNSINSVKLAKPRPGVFLPSITHLLVISTTAEVILLGMGCETTAGGARQVTLYQTGMSAPVRGLDIHVMASCNSTGRIFFGGSSDNDVYELTYQQEEKWFQGRCSKVNHTSSRLSAFTPTLSFTQKTFEHIEQMEIDDSRRLLYTLSSSSTIRVFHLKPDGTLALAITKPALDIYANVGHIIASHEALNSKVKIVSISPIPAAEASRYHLMATTATGYRIYLSATGSYSWSPAPNGTNAPTSMQAHYVKTPPFDNTPASPGTTGFQGPSRFQTSTAGKVPIHSLDPARFSARYPPGYFFCFTCKDTMQKTDTLFISAPDSGRVARSQENVIPGKAAETGIWLSLSSRAEDVGLSSPTTPATTTPGGFGNELAVQFDNPAAEVAVLTNTGIHVFRRRRLVDIFAALVRHGGSGGDEGLEGEIKNFIRTYGRSETLATALAVACGQGVEVSTDSRLTKINDPEVLEFARKVFIEYGGRPTMNENAVADNSTPAIDTVVPSPRHAGIALYISRLIRSIWKKEIAKVGSSPNGAQTVSASFSVAKLQSIQKDLSALQDFFKSNKT</sequence>
<evidence type="ECO:0000256" key="2">
    <source>
        <dbReference type="ARBA" id="ARBA00007373"/>
    </source>
</evidence>
<dbReference type="PANTHER" id="PTHR10350">
    <property type="entry name" value="NUCLEAR PORE COMPLEX PROTEIN NUP155"/>
    <property type="match status" value="1"/>
</dbReference>
<dbReference type="AlphaFoldDB" id="A0A0F8VNX0"/>
<evidence type="ECO:0000259" key="6">
    <source>
        <dbReference type="Pfam" id="PF03177"/>
    </source>
</evidence>
<evidence type="ECO:0000313" key="9">
    <source>
        <dbReference type="Proteomes" id="UP000034947"/>
    </source>
</evidence>
<dbReference type="OrthoDB" id="338970at2759"/>
<feature type="domain" description="Nucleoporin Nup133/Nup155-like C-terminal" evidence="6">
    <location>
        <begin position="671"/>
        <end position="733"/>
    </location>
</feature>
<name>A0A0F8VNX0_9EURO</name>
<protein>
    <submittedName>
        <fullName evidence="8">Putative non-repetitive nucleoporin</fullName>
    </submittedName>
</protein>
<evidence type="ECO:0000259" key="7">
    <source>
        <dbReference type="Pfam" id="PF08801"/>
    </source>
</evidence>
<dbReference type="Pfam" id="PF08801">
    <property type="entry name" value="Nucleoporin_N"/>
    <property type="match status" value="1"/>
</dbReference>
<accession>A0A0F8VNX0</accession>
<keyword evidence="9" id="KW-1185">Reference proteome</keyword>
<evidence type="ECO:0000256" key="5">
    <source>
        <dbReference type="SAM" id="MobiDB-lite"/>
    </source>
</evidence>
<dbReference type="Proteomes" id="UP000034947">
    <property type="component" value="Unassembled WGS sequence"/>
</dbReference>
<gene>
    <name evidence="8" type="ORF">AOCH_004603</name>
</gene>
<comment type="similarity">
    <text evidence="2">Belongs to the non-repetitive/WGA-negative nucleoporin family.</text>
</comment>
<dbReference type="SUPFAM" id="SSF101908">
    <property type="entry name" value="Putative isomerase YbhE"/>
    <property type="match status" value="1"/>
</dbReference>
<feature type="compositionally biased region" description="Polar residues" evidence="5">
    <location>
        <begin position="1"/>
        <end position="10"/>
    </location>
</feature>
<dbReference type="InterPro" id="IPR004870">
    <property type="entry name" value="Nucleoporin_Nup155"/>
</dbReference>
<dbReference type="GO" id="GO:0044611">
    <property type="term" value="C:nuclear pore inner ring"/>
    <property type="evidence" value="ECO:0007669"/>
    <property type="project" value="TreeGrafter"/>
</dbReference>
<feature type="compositionally biased region" description="Low complexity" evidence="5">
    <location>
        <begin position="43"/>
        <end position="63"/>
    </location>
</feature>
<organism evidence="8 9">
    <name type="scientific">Aspergillus ochraceoroseus</name>
    <dbReference type="NCBI Taxonomy" id="138278"/>
    <lineage>
        <taxon>Eukaryota</taxon>
        <taxon>Fungi</taxon>
        <taxon>Dikarya</taxon>
        <taxon>Ascomycota</taxon>
        <taxon>Pezizomycotina</taxon>
        <taxon>Eurotiomycetes</taxon>
        <taxon>Eurotiomycetidae</taxon>
        <taxon>Eurotiales</taxon>
        <taxon>Aspergillaceae</taxon>
        <taxon>Aspergillus</taxon>
        <taxon>Aspergillus subgen. Nidulantes</taxon>
    </lineage>
</organism>
<dbReference type="Gene3D" id="1.20.58.1780">
    <property type="match status" value="1"/>
</dbReference>
<feature type="compositionally biased region" description="Pro residues" evidence="5">
    <location>
        <begin position="24"/>
        <end position="42"/>
    </location>
</feature>
<dbReference type="Pfam" id="PF03177">
    <property type="entry name" value="Nucleoporin_C"/>
    <property type="match status" value="1"/>
</dbReference>
<dbReference type="EMBL" id="JYKN01000305">
    <property type="protein sequence ID" value="KKK24866.1"/>
    <property type="molecule type" value="Genomic_DNA"/>
</dbReference>
<keyword evidence="4" id="KW-0539">Nucleus</keyword>
<dbReference type="InterPro" id="IPR014908">
    <property type="entry name" value="Nucleoporin_Nup133/Nup155_N"/>
</dbReference>
<reference evidence="8 9" key="1">
    <citation type="submission" date="2015-02" db="EMBL/GenBank/DDBJ databases">
        <title>Draft Genome Sequences of Two Closely-Related Aflatoxigenic Aspergillus Species Obtained from the Cote d'Ivoire.</title>
        <authorList>
            <person name="Moore G.G."/>
            <person name="Beltz S.B."/>
            <person name="Mack B.M."/>
        </authorList>
    </citation>
    <scope>NUCLEOTIDE SEQUENCE [LARGE SCALE GENOMIC DNA]</scope>
    <source>
        <strain evidence="8 9">SRRC1432</strain>
    </source>
</reference>
<feature type="domain" description="Nucleoporin Nup133/Nup155-like N-terminal" evidence="7">
    <location>
        <begin position="110"/>
        <end position="564"/>
    </location>
</feature>
<dbReference type="GO" id="GO:0006405">
    <property type="term" value="P:RNA export from nucleus"/>
    <property type="evidence" value="ECO:0007669"/>
    <property type="project" value="TreeGrafter"/>
</dbReference>
<dbReference type="GO" id="GO:0036228">
    <property type="term" value="P:protein localization to nuclear inner membrane"/>
    <property type="evidence" value="ECO:0007669"/>
    <property type="project" value="TreeGrafter"/>
</dbReference>
<feature type="non-terminal residue" evidence="8">
    <location>
        <position position="734"/>
    </location>
</feature>
<evidence type="ECO:0000256" key="4">
    <source>
        <dbReference type="ARBA" id="ARBA00023242"/>
    </source>
</evidence>
<keyword evidence="3" id="KW-0813">Transport</keyword>
<comment type="caution">
    <text evidence="8">The sequence shown here is derived from an EMBL/GenBank/DDBJ whole genome shotgun (WGS) entry which is preliminary data.</text>
</comment>
<evidence type="ECO:0000256" key="1">
    <source>
        <dbReference type="ARBA" id="ARBA00004123"/>
    </source>
</evidence>
<dbReference type="VEuPathDB" id="FungiDB:P175DRAFT_0445042"/>
<proteinExistence type="inferred from homology"/>
<dbReference type="PANTHER" id="PTHR10350:SF6">
    <property type="entry name" value="NUCLEAR PORE COMPLEX PROTEIN NUP155"/>
    <property type="match status" value="1"/>
</dbReference>
<dbReference type="GO" id="GO:0006606">
    <property type="term" value="P:protein import into nucleus"/>
    <property type="evidence" value="ECO:0007669"/>
    <property type="project" value="TreeGrafter"/>
</dbReference>
<evidence type="ECO:0000313" key="8">
    <source>
        <dbReference type="EMBL" id="KKK24866.1"/>
    </source>
</evidence>